<dbReference type="Gene3D" id="3.40.50.880">
    <property type="match status" value="1"/>
</dbReference>
<organism evidence="5 6">
    <name type="scientific">Candidatus Roizmanbacteria bacterium RIFCSPHIGHO2_02_FULL_38_11</name>
    <dbReference type="NCBI Taxonomy" id="1802039"/>
    <lineage>
        <taxon>Bacteria</taxon>
        <taxon>Candidatus Roizmaniibacteriota</taxon>
    </lineage>
</organism>
<dbReference type="EMBL" id="MFZO01000002">
    <property type="protein sequence ID" value="OGK25844.1"/>
    <property type="molecule type" value="Genomic_DNA"/>
</dbReference>
<name>A0A1F7H4J6_9BACT</name>
<evidence type="ECO:0000256" key="3">
    <source>
        <dbReference type="ARBA" id="ARBA00022801"/>
    </source>
</evidence>
<evidence type="ECO:0000313" key="6">
    <source>
        <dbReference type="Proteomes" id="UP000177913"/>
    </source>
</evidence>
<dbReference type="InterPro" id="IPR005320">
    <property type="entry name" value="Peptidase_S51"/>
</dbReference>
<evidence type="ECO:0000313" key="5">
    <source>
        <dbReference type="EMBL" id="OGK25844.1"/>
    </source>
</evidence>
<dbReference type="SUPFAM" id="SSF52317">
    <property type="entry name" value="Class I glutamine amidotransferase-like"/>
    <property type="match status" value="1"/>
</dbReference>
<evidence type="ECO:0000256" key="4">
    <source>
        <dbReference type="ARBA" id="ARBA00022825"/>
    </source>
</evidence>
<dbReference type="GO" id="GO:0008236">
    <property type="term" value="F:serine-type peptidase activity"/>
    <property type="evidence" value="ECO:0007669"/>
    <property type="project" value="UniProtKB-KW"/>
</dbReference>
<proteinExistence type="inferred from homology"/>
<sequence>MKQKLFLTSAGIVRELRNEFVQLLGKDPKNSIVCFIATAADPEKDKGFVEADRKKLREAGLKIRELDLKSENKNSLYKKLSDYDVIYVGGGNTFYLLNWVRKSGFKEIINDLLEQGKIYVGASAGSYIVCPTIEQGLWKQEYPDKETFGVTDYKSLNLVPFWIIAHFTEKWRPDIEKAAKTTKDPIVALNDKQAVLVKGENCKIVGKGEKLTFNINQF</sequence>
<accession>A0A1F7H4J6</accession>
<dbReference type="GO" id="GO:0006508">
    <property type="term" value="P:proteolysis"/>
    <property type="evidence" value="ECO:0007669"/>
    <property type="project" value="UniProtKB-KW"/>
</dbReference>
<keyword evidence="2" id="KW-0645">Protease</keyword>
<dbReference type="Pfam" id="PF03575">
    <property type="entry name" value="Peptidase_S51"/>
    <property type="match status" value="1"/>
</dbReference>
<dbReference type="PANTHER" id="PTHR20842:SF0">
    <property type="entry name" value="ALPHA-ASPARTYL DIPEPTIDASE"/>
    <property type="match status" value="1"/>
</dbReference>
<dbReference type="Proteomes" id="UP000177913">
    <property type="component" value="Unassembled WGS sequence"/>
</dbReference>
<comment type="similarity">
    <text evidence="1">Belongs to the peptidase S51 family.</text>
</comment>
<evidence type="ECO:0000256" key="1">
    <source>
        <dbReference type="ARBA" id="ARBA00006534"/>
    </source>
</evidence>
<evidence type="ECO:0008006" key="7">
    <source>
        <dbReference type="Google" id="ProtNLM"/>
    </source>
</evidence>
<comment type="caution">
    <text evidence="5">The sequence shown here is derived from an EMBL/GenBank/DDBJ whole genome shotgun (WGS) entry which is preliminary data.</text>
</comment>
<dbReference type="InterPro" id="IPR029062">
    <property type="entry name" value="Class_I_gatase-like"/>
</dbReference>
<protein>
    <recommendedName>
        <fullName evidence="7">Peptidase E</fullName>
    </recommendedName>
</protein>
<reference evidence="5 6" key="1">
    <citation type="journal article" date="2016" name="Nat. Commun.">
        <title>Thousands of microbial genomes shed light on interconnected biogeochemical processes in an aquifer system.</title>
        <authorList>
            <person name="Anantharaman K."/>
            <person name="Brown C.T."/>
            <person name="Hug L.A."/>
            <person name="Sharon I."/>
            <person name="Castelle C.J."/>
            <person name="Probst A.J."/>
            <person name="Thomas B.C."/>
            <person name="Singh A."/>
            <person name="Wilkins M.J."/>
            <person name="Karaoz U."/>
            <person name="Brodie E.L."/>
            <person name="Williams K.H."/>
            <person name="Hubbard S.S."/>
            <person name="Banfield J.F."/>
        </authorList>
    </citation>
    <scope>NUCLEOTIDE SEQUENCE [LARGE SCALE GENOMIC DNA]</scope>
</reference>
<keyword evidence="4" id="KW-0720">Serine protease</keyword>
<evidence type="ECO:0000256" key="2">
    <source>
        <dbReference type="ARBA" id="ARBA00022670"/>
    </source>
</evidence>
<dbReference type="PANTHER" id="PTHR20842">
    <property type="entry name" value="PROTEASE S51 ALPHA-ASPARTYL DIPEPTIDASE"/>
    <property type="match status" value="1"/>
</dbReference>
<dbReference type="AlphaFoldDB" id="A0A1F7H4J6"/>
<gene>
    <name evidence="5" type="ORF">A3C25_02965</name>
</gene>
<keyword evidence="3" id="KW-0378">Hydrolase</keyword>